<feature type="domain" description="DUF4440" evidence="2">
    <location>
        <begin position="8"/>
        <end position="58"/>
    </location>
</feature>
<dbReference type="InterPro" id="IPR027843">
    <property type="entry name" value="DUF4440"/>
</dbReference>
<comment type="caution">
    <text evidence="3">The sequence shown here is derived from an EMBL/GenBank/DDBJ whole genome shotgun (WGS) entry which is preliminary data.</text>
</comment>
<protein>
    <submittedName>
        <fullName evidence="3">SgcJ/EcaC family oxidoreductase</fullName>
    </submittedName>
</protein>
<feature type="region of interest" description="Disordered" evidence="1">
    <location>
        <begin position="68"/>
        <end position="87"/>
    </location>
</feature>
<dbReference type="Gene3D" id="3.10.450.50">
    <property type="match status" value="1"/>
</dbReference>
<name>A0A933SBP5_UNCEI</name>
<organism evidence="3 4">
    <name type="scientific">Eiseniibacteriota bacterium</name>
    <dbReference type="NCBI Taxonomy" id="2212470"/>
    <lineage>
        <taxon>Bacteria</taxon>
        <taxon>Candidatus Eiseniibacteriota</taxon>
    </lineage>
</organism>
<evidence type="ECO:0000313" key="3">
    <source>
        <dbReference type="EMBL" id="MBI5169162.1"/>
    </source>
</evidence>
<reference evidence="3" key="1">
    <citation type="submission" date="2020-07" db="EMBL/GenBank/DDBJ databases">
        <title>Huge and variable diversity of episymbiotic CPR bacteria and DPANN archaea in groundwater ecosystems.</title>
        <authorList>
            <person name="He C.Y."/>
            <person name="Keren R."/>
            <person name="Whittaker M."/>
            <person name="Farag I.F."/>
            <person name="Doudna J."/>
            <person name="Cate J.H.D."/>
            <person name="Banfield J.F."/>
        </authorList>
    </citation>
    <scope>NUCLEOTIDE SEQUENCE</scope>
    <source>
        <strain evidence="3">NC_groundwater_1813_Pr3_B-0.1um_71_17</strain>
    </source>
</reference>
<accession>A0A933SBP5</accession>
<dbReference type="AlphaFoldDB" id="A0A933SBP5"/>
<gene>
    <name evidence="3" type="ORF">HZA61_06715</name>
</gene>
<evidence type="ECO:0000313" key="4">
    <source>
        <dbReference type="Proteomes" id="UP000696931"/>
    </source>
</evidence>
<dbReference type="Proteomes" id="UP000696931">
    <property type="component" value="Unassembled WGS sequence"/>
</dbReference>
<dbReference type="InterPro" id="IPR011944">
    <property type="entry name" value="Steroid_delta5-4_isomerase"/>
</dbReference>
<dbReference type="EMBL" id="JACRIW010000043">
    <property type="protein sequence ID" value="MBI5169162.1"/>
    <property type="molecule type" value="Genomic_DNA"/>
</dbReference>
<dbReference type="NCBIfam" id="TIGR02246">
    <property type="entry name" value="SgcJ/EcaC family oxidoreductase"/>
    <property type="match status" value="1"/>
</dbReference>
<dbReference type="Pfam" id="PF14534">
    <property type="entry name" value="DUF4440"/>
    <property type="match status" value="1"/>
</dbReference>
<evidence type="ECO:0000256" key="1">
    <source>
        <dbReference type="SAM" id="MobiDB-lite"/>
    </source>
</evidence>
<dbReference type="InterPro" id="IPR032710">
    <property type="entry name" value="NTF2-like_dom_sf"/>
</dbReference>
<dbReference type="SUPFAM" id="SSF54427">
    <property type="entry name" value="NTF2-like"/>
    <property type="match status" value="1"/>
</dbReference>
<evidence type="ECO:0000259" key="2">
    <source>
        <dbReference type="Pfam" id="PF14534"/>
    </source>
</evidence>
<proteinExistence type="predicted"/>
<sequence length="87" mass="9667">MTPDERDVRALHATWIEAVNAGDLPRLLELLADDAVLFSPGQPPFGRERFAETFSAAHGQWRIRCVSPKRSPSPATWPSRDAGIRCP</sequence>